<reference evidence="3" key="1">
    <citation type="submission" date="2025-08" db="UniProtKB">
        <authorList>
            <consortium name="RefSeq"/>
        </authorList>
    </citation>
    <scope>IDENTIFICATION</scope>
</reference>
<accession>A0ABM3M1N7</accession>
<dbReference type="GeneID" id="128199496"/>
<dbReference type="Proteomes" id="UP001652582">
    <property type="component" value="Chromosome 25"/>
</dbReference>
<evidence type="ECO:0000313" key="2">
    <source>
        <dbReference type="Proteomes" id="UP001652582"/>
    </source>
</evidence>
<evidence type="ECO:0000256" key="1">
    <source>
        <dbReference type="SAM" id="MobiDB-lite"/>
    </source>
</evidence>
<evidence type="ECO:0000313" key="3">
    <source>
        <dbReference type="RefSeq" id="XP_052745387.1"/>
    </source>
</evidence>
<proteinExistence type="predicted"/>
<gene>
    <name evidence="3" type="primary">LOC128199496</name>
</gene>
<name>A0ABM3M1N7_BICAN</name>
<dbReference type="RefSeq" id="XP_052745387.1">
    <property type="nucleotide sequence ID" value="XM_052889427.1"/>
</dbReference>
<sequence length="214" mass="23790">MPTRRAVAPTRHRPGGDPAVSGGDTGRGPGRPDHSSLGPLMVVRRRAALHGGLGVAVAGEALDVEVDGERVARLVAGRVRVALGQRRLLAQRLRQRRVRQRAARVQPLPERVHHADLRAQHRTCTRRSRAARAPAATMASERPNPSAGRFHATRAAARSHRLAVELSVTYFLFSEDELPLYVVRCQLYDVSEHRASNCAIQNFRYQRYVRARRA</sequence>
<feature type="region of interest" description="Disordered" evidence="1">
    <location>
        <begin position="1"/>
        <end position="38"/>
    </location>
</feature>
<protein>
    <submittedName>
        <fullName evidence="3">Uncharacterized protein LOC128199496</fullName>
    </submittedName>
</protein>
<feature type="region of interest" description="Disordered" evidence="1">
    <location>
        <begin position="125"/>
        <end position="148"/>
    </location>
</feature>
<feature type="compositionally biased region" description="Low complexity" evidence="1">
    <location>
        <begin position="131"/>
        <end position="142"/>
    </location>
</feature>
<organism evidence="2 3">
    <name type="scientific">Bicyclus anynana</name>
    <name type="common">Squinting bush brown butterfly</name>
    <dbReference type="NCBI Taxonomy" id="110368"/>
    <lineage>
        <taxon>Eukaryota</taxon>
        <taxon>Metazoa</taxon>
        <taxon>Ecdysozoa</taxon>
        <taxon>Arthropoda</taxon>
        <taxon>Hexapoda</taxon>
        <taxon>Insecta</taxon>
        <taxon>Pterygota</taxon>
        <taxon>Neoptera</taxon>
        <taxon>Endopterygota</taxon>
        <taxon>Lepidoptera</taxon>
        <taxon>Glossata</taxon>
        <taxon>Ditrysia</taxon>
        <taxon>Papilionoidea</taxon>
        <taxon>Nymphalidae</taxon>
        <taxon>Satyrinae</taxon>
        <taxon>Satyrini</taxon>
        <taxon>Mycalesina</taxon>
        <taxon>Bicyclus</taxon>
    </lineage>
</organism>
<keyword evidence="2" id="KW-1185">Reference proteome</keyword>